<proteinExistence type="predicted"/>
<evidence type="ECO:0000313" key="3">
    <source>
        <dbReference type="EMBL" id="CAG9773181.1"/>
    </source>
</evidence>
<feature type="compositionally biased region" description="Basic and acidic residues" evidence="1">
    <location>
        <begin position="221"/>
        <end position="232"/>
    </location>
</feature>
<evidence type="ECO:0000313" key="4">
    <source>
        <dbReference type="Proteomes" id="UP001152799"/>
    </source>
</evidence>
<feature type="compositionally biased region" description="Basic and acidic residues" evidence="1">
    <location>
        <begin position="267"/>
        <end position="282"/>
    </location>
</feature>
<reference evidence="3" key="1">
    <citation type="submission" date="2022-01" db="EMBL/GenBank/DDBJ databases">
        <authorList>
            <person name="King R."/>
        </authorList>
    </citation>
    <scope>NUCLEOTIDE SEQUENCE</scope>
</reference>
<dbReference type="OrthoDB" id="7552049at2759"/>
<name>A0A9N9MYD3_9CUCU</name>
<evidence type="ECO:0000259" key="2">
    <source>
        <dbReference type="Pfam" id="PF13837"/>
    </source>
</evidence>
<feature type="region of interest" description="Disordered" evidence="1">
    <location>
        <begin position="218"/>
        <end position="282"/>
    </location>
</feature>
<feature type="compositionally biased region" description="Low complexity" evidence="1">
    <location>
        <begin position="234"/>
        <end position="243"/>
    </location>
</feature>
<evidence type="ECO:0000256" key="1">
    <source>
        <dbReference type="SAM" id="MobiDB-lite"/>
    </source>
</evidence>
<organism evidence="3 4">
    <name type="scientific">Ceutorhynchus assimilis</name>
    <name type="common">cabbage seed weevil</name>
    <dbReference type="NCBI Taxonomy" id="467358"/>
    <lineage>
        <taxon>Eukaryota</taxon>
        <taxon>Metazoa</taxon>
        <taxon>Ecdysozoa</taxon>
        <taxon>Arthropoda</taxon>
        <taxon>Hexapoda</taxon>
        <taxon>Insecta</taxon>
        <taxon>Pterygota</taxon>
        <taxon>Neoptera</taxon>
        <taxon>Endopterygota</taxon>
        <taxon>Coleoptera</taxon>
        <taxon>Polyphaga</taxon>
        <taxon>Cucujiformia</taxon>
        <taxon>Curculionidae</taxon>
        <taxon>Ceutorhynchinae</taxon>
        <taxon>Ceutorhynchus</taxon>
    </lineage>
</organism>
<keyword evidence="4" id="KW-1185">Reference proteome</keyword>
<dbReference type="InterPro" id="IPR044822">
    <property type="entry name" value="Myb_DNA-bind_4"/>
</dbReference>
<accession>A0A9N9MYD3</accession>
<dbReference type="Gene3D" id="1.10.10.60">
    <property type="entry name" value="Homeodomain-like"/>
    <property type="match status" value="1"/>
</dbReference>
<dbReference type="Pfam" id="PF13837">
    <property type="entry name" value="Myb_DNA-bind_4"/>
    <property type="match status" value="1"/>
</dbReference>
<gene>
    <name evidence="3" type="ORF">CEUTPL_LOCUS13579</name>
</gene>
<sequence length="306" mass="34996">MEKFDPTVHVLCVDEAQKPLRDEENPNLVAYFNTKSQTVVMLLETEAFPEKMTTQVEMESIETSMMKTQETIGLGSGDSLANPDVMATTQDEFDDEDDRVAKNAAKWHDDNAIRHLIYLRKVKLKSLFDSTALSNQRKWQKLATELAAAKLGNKFWTFTWKQCEGKFKDLVKKYNKTKDNQKDTSSGAVSIRFKFYDDMEEVSRNSVSVKPLSTASNLTAGDDKILNNHGDAESSFSSQDESSNATERKEKKSKLENKVDSLLASIKQKDDEKERNQERRHKEVLTMQQTAIDTYQQVMNRLIDKL</sequence>
<dbReference type="AlphaFoldDB" id="A0A9N9MYD3"/>
<dbReference type="Proteomes" id="UP001152799">
    <property type="component" value="Chromosome 9"/>
</dbReference>
<dbReference type="EMBL" id="OU892285">
    <property type="protein sequence ID" value="CAG9773181.1"/>
    <property type="molecule type" value="Genomic_DNA"/>
</dbReference>
<feature type="domain" description="Myb/SANT-like DNA-binding" evidence="2">
    <location>
        <begin position="109"/>
        <end position="201"/>
    </location>
</feature>
<feature type="compositionally biased region" description="Basic and acidic residues" evidence="1">
    <location>
        <begin position="246"/>
        <end position="259"/>
    </location>
</feature>
<protein>
    <recommendedName>
        <fullName evidence="2">Myb/SANT-like DNA-binding domain-containing protein</fullName>
    </recommendedName>
</protein>